<dbReference type="RefSeq" id="WP_377930166.1">
    <property type="nucleotide sequence ID" value="NZ_JBHUEM010000052.1"/>
</dbReference>
<reference evidence="3" key="1">
    <citation type="journal article" date="2019" name="Int. J. Syst. Evol. Microbiol.">
        <title>The Global Catalogue of Microorganisms (GCM) 10K type strain sequencing project: providing services to taxonomists for standard genome sequencing and annotation.</title>
        <authorList>
            <consortium name="The Broad Institute Genomics Platform"/>
            <consortium name="The Broad Institute Genome Sequencing Center for Infectious Disease"/>
            <person name="Wu L."/>
            <person name="Ma J."/>
        </authorList>
    </citation>
    <scope>NUCLEOTIDE SEQUENCE [LARGE SCALE GENOMIC DNA]</scope>
    <source>
        <strain evidence="3">CCUG 49339</strain>
    </source>
</reference>
<gene>
    <name evidence="2" type="ORF">ACFSCX_20730</name>
</gene>
<name>A0ABW4LWM4_9BACI</name>
<organism evidence="2 3">
    <name type="scientific">Bacillus salitolerans</name>
    <dbReference type="NCBI Taxonomy" id="1437434"/>
    <lineage>
        <taxon>Bacteria</taxon>
        <taxon>Bacillati</taxon>
        <taxon>Bacillota</taxon>
        <taxon>Bacilli</taxon>
        <taxon>Bacillales</taxon>
        <taxon>Bacillaceae</taxon>
        <taxon>Bacillus</taxon>
    </lineage>
</organism>
<dbReference type="Gene3D" id="3.40.630.10">
    <property type="entry name" value="Zn peptidases"/>
    <property type="match status" value="1"/>
</dbReference>
<dbReference type="InterPro" id="IPR050072">
    <property type="entry name" value="Peptidase_M20A"/>
</dbReference>
<accession>A0ABW4LWM4</accession>
<dbReference type="Proteomes" id="UP001597214">
    <property type="component" value="Unassembled WGS sequence"/>
</dbReference>
<dbReference type="PANTHER" id="PTHR43808">
    <property type="entry name" value="ACETYLORNITHINE DEACETYLASE"/>
    <property type="match status" value="1"/>
</dbReference>
<dbReference type="EMBL" id="JBHUEM010000052">
    <property type="protein sequence ID" value="MFD1738941.1"/>
    <property type="molecule type" value="Genomic_DNA"/>
</dbReference>
<dbReference type="PANTHER" id="PTHR43808:SF8">
    <property type="entry name" value="PEPTIDASE M20 DIMERISATION DOMAIN-CONTAINING PROTEIN"/>
    <property type="match status" value="1"/>
</dbReference>
<comment type="caution">
    <text evidence="2">The sequence shown here is derived from an EMBL/GenBank/DDBJ whole genome shotgun (WGS) entry which is preliminary data.</text>
</comment>
<dbReference type="SUPFAM" id="SSF53187">
    <property type="entry name" value="Zn-dependent exopeptidases"/>
    <property type="match status" value="1"/>
</dbReference>
<dbReference type="Pfam" id="PF01546">
    <property type="entry name" value="Peptidase_M20"/>
    <property type="match status" value="1"/>
</dbReference>
<evidence type="ECO:0000256" key="1">
    <source>
        <dbReference type="ARBA" id="ARBA00022833"/>
    </source>
</evidence>
<keyword evidence="1" id="KW-0862">Zinc</keyword>
<keyword evidence="3" id="KW-1185">Reference proteome</keyword>
<evidence type="ECO:0000313" key="3">
    <source>
        <dbReference type="Proteomes" id="UP001597214"/>
    </source>
</evidence>
<evidence type="ECO:0000313" key="2">
    <source>
        <dbReference type="EMBL" id="MFD1738941.1"/>
    </source>
</evidence>
<dbReference type="Gene3D" id="1.10.150.900">
    <property type="match status" value="1"/>
</dbReference>
<protein>
    <submittedName>
        <fullName evidence="2">M20/M25/M40 family metallo-hydrolase</fullName>
    </submittedName>
</protein>
<dbReference type="InterPro" id="IPR002933">
    <property type="entry name" value="Peptidase_M20"/>
</dbReference>
<sequence>MIHTSIEKESIELLQKIIKLNTTNEYANEEIAAYFLKEVLQKEDIDSQIIYSPEGRANFVAKLNGRSNEAPLVLLSHVDVVAAKEEEWTCPPFSGQIFDNKLWGRGTLDTKQLTIMHLIAFMQLKRNNRQLRRDVYFIATADEENGSKQGMEFLAQKHPEFFQGATVLSEGGGFTITGNQGNHLLFASGEKGTARILVTAIGDAENQAIVKLSAVLQELMNYKFDATEYEIQSLYSAGFIEKLKSSAKTEDTKLVHQLYEYISLPTAMVEWMGAIPETGGETIPTKAQALIEIRTLPYQNEEFSKEMFSNFFSHFDVDWKLLFFQKGYESNVNSVILQLFKDQSSKYGVEANWIPFTALGKTDGRFIGELANDIYGLSPTKIPFTEVLKRVHNKDECIELDSFLYGVSLMIDVVERFCDHSGGG</sequence>
<proteinExistence type="predicted"/>